<evidence type="ECO:0000313" key="3">
    <source>
        <dbReference type="Proteomes" id="UP000740605"/>
    </source>
</evidence>
<dbReference type="SMART" id="SM00731">
    <property type="entry name" value="SprT"/>
    <property type="match status" value="1"/>
</dbReference>
<organism evidence="2 3">
    <name type="scientific">Microbacterium flavum</name>
    <dbReference type="NCBI Taxonomy" id="415216"/>
    <lineage>
        <taxon>Bacteria</taxon>
        <taxon>Bacillati</taxon>
        <taxon>Actinomycetota</taxon>
        <taxon>Actinomycetes</taxon>
        <taxon>Micrococcales</taxon>
        <taxon>Microbacteriaceae</taxon>
        <taxon>Microbacterium</taxon>
    </lineage>
</organism>
<comment type="caution">
    <text evidence="2">The sequence shown here is derived from an EMBL/GenBank/DDBJ whole genome shotgun (WGS) entry which is preliminary data.</text>
</comment>
<protein>
    <submittedName>
        <fullName evidence="2">SprT-like domain-containing protein</fullName>
    </submittedName>
</protein>
<accession>A0ABS5XSZ1</accession>
<sequence>MSDLIEVRRMAEALLHTHLDASWTFAFDNAKRRAGACDYTRGRITVSRYLAARYDDETNRQTLLHEVAHALAGARAGHGPVWKRTARGLGYTGGTTHYGETATELAPWVGVCPVGHVAYRHRRATRATSCAVCSPTFDARFLFTWTRREITPATRLAAMTPRDQSTVERRTDQSA</sequence>
<dbReference type="Proteomes" id="UP000740605">
    <property type="component" value="Unassembled WGS sequence"/>
</dbReference>
<dbReference type="EMBL" id="JAFLHG010000004">
    <property type="protein sequence ID" value="MBT8797635.1"/>
    <property type="molecule type" value="Genomic_DNA"/>
</dbReference>
<dbReference type="RefSeq" id="WP_215486872.1">
    <property type="nucleotide sequence ID" value="NZ_BAAAPJ010000002.1"/>
</dbReference>
<proteinExistence type="predicted"/>
<evidence type="ECO:0000313" key="2">
    <source>
        <dbReference type="EMBL" id="MBT8797635.1"/>
    </source>
</evidence>
<reference evidence="2 3" key="1">
    <citation type="submission" date="2021-03" db="EMBL/GenBank/DDBJ databases">
        <title>Microbacterium pauli sp. nov., isolated from microfiltered milk.</title>
        <authorList>
            <person name="Bellassi P."/>
            <person name="Fontana A."/>
            <person name="Callegari M.L."/>
            <person name="Lorenzo M."/>
            <person name="Cappa F."/>
        </authorList>
    </citation>
    <scope>NUCLEOTIDE SEQUENCE [LARGE SCALE GENOMIC DNA]</scope>
    <source>
        <strain evidence="2 3">DSM 18909</strain>
    </source>
</reference>
<gene>
    <name evidence="2" type="ORF">J0P97_06065</name>
</gene>
<dbReference type="InterPro" id="IPR006640">
    <property type="entry name" value="SprT-like_domain"/>
</dbReference>
<name>A0ABS5XSZ1_9MICO</name>
<evidence type="ECO:0000259" key="1">
    <source>
        <dbReference type="SMART" id="SM00731"/>
    </source>
</evidence>
<dbReference type="Pfam" id="PF10263">
    <property type="entry name" value="SprT-like"/>
    <property type="match status" value="1"/>
</dbReference>
<feature type="domain" description="SprT-like" evidence="1">
    <location>
        <begin position="1"/>
        <end position="144"/>
    </location>
</feature>
<keyword evidence="3" id="KW-1185">Reference proteome</keyword>